<evidence type="ECO:0000256" key="2">
    <source>
        <dbReference type="ARBA" id="ARBA00009533"/>
    </source>
</evidence>
<dbReference type="PANTHER" id="PTHR45677:SF8">
    <property type="entry name" value="CYSTEINE SULFINIC ACID DECARBOXYLASE"/>
    <property type="match status" value="1"/>
</dbReference>
<reference evidence="8" key="1">
    <citation type="submission" date="2016-10" db="EMBL/GenBank/DDBJ databases">
        <title>Genome sequence of Streptomyces malaysiense MUSC 136.</title>
        <authorList>
            <person name="Lee L.-H."/>
            <person name="Ser H.-L."/>
        </authorList>
    </citation>
    <scope>NUCLEOTIDE SEQUENCE [LARGE SCALE GENOMIC DNA]</scope>
    <source>
        <strain evidence="8">MUSC 136</strain>
    </source>
</reference>
<comment type="similarity">
    <text evidence="2 7">Belongs to the group II decarboxylase family.</text>
</comment>
<keyword evidence="8" id="KW-0808">Transferase</keyword>
<keyword evidence="8" id="KW-0032">Aminotransferase</keyword>
<evidence type="ECO:0000256" key="3">
    <source>
        <dbReference type="ARBA" id="ARBA00022793"/>
    </source>
</evidence>
<evidence type="ECO:0000256" key="5">
    <source>
        <dbReference type="ARBA" id="ARBA00023239"/>
    </source>
</evidence>
<evidence type="ECO:0000313" key="9">
    <source>
        <dbReference type="Proteomes" id="UP000034838"/>
    </source>
</evidence>
<dbReference type="GO" id="GO:0019752">
    <property type="term" value="P:carboxylic acid metabolic process"/>
    <property type="evidence" value="ECO:0007669"/>
    <property type="project" value="InterPro"/>
</dbReference>
<keyword evidence="9" id="KW-1185">Reference proteome</keyword>
<evidence type="ECO:0000256" key="1">
    <source>
        <dbReference type="ARBA" id="ARBA00001933"/>
    </source>
</evidence>
<dbReference type="Gene3D" id="3.90.1150.10">
    <property type="entry name" value="Aspartate Aminotransferase, domain 1"/>
    <property type="match status" value="1"/>
</dbReference>
<dbReference type="RefSeq" id="WP_046426511.1">
    <property type="nucleotide sequence ID" value="NZ_LBDA02000049.1"/>
</dbReference>
<evidence type="ECO:0000313" key="8">
    <source>
        <dbReference type="EMBL" id="OIK25686.1"/>
    </source>
</evidence>
<comment type="cofactor">
    <cofactor evidence="1 6 7">
        <name>pyridoxal 5'-phosphate</name>
        <dbReference type="ChEBI" id="CHEBI:597326"/>
    </cofactor>
</comment>
<dbReference type="GO" id="GO:0004058">
    <property type="term" value="F:aromatic-L-amino-acid decarboxylase activity"/>
    <property type="evidence" value="ECO:0007669"/>
    <property type="project" value="UniProtKB-ARBA"/>
</dbReference>
<dbReference type="GO" id="GO:0005737">
    <property type="term" value="C:cytoplasm"/>
    <property type="evidence" value="ECO:0007669"/>
    <property type="project" value="TreeGrafter"/>
</dbReference>
<dbReference type="OrthoDB" id="3335676at2"/>
<dbReference type="SUPFAM" id="SSF53383">
    <property type="entry name" value="PLP-dependent transferases"/>
    <property type="match status" value="1"/>
</dbReference>
<dbReference type="Gene3D" id="3.40.640.10">
    <property type="entry name" value="Type I PLP-dependent aspartate aminotransferase-like (Major domain)"/>
    <property type="match status" value="1"/>
</dbReference>
<dbReference type="Pfam" id="PF00282">
    <property type="entry name" value="Pyridoxal_deC"/>
    <property type="match status" value="1"/>
</dbReference>
<gene>
    <name evidence="8" type="ORF">VT52_020765</name>
</gene>
<dbReference type="InterPro" id="IPR015424">
    <property type="entry name" value="PyrdxlP-dep_Trfase"/>
</dbReference>
<proteinExistence type="inferred from homology"/>
<accession>A0A1J4PZZ1</accession>
<name>A0A1J4PZZ1_9ACTN</name>
<keyword evidence="4 6" id="KW-0663">Pyridoxal phosphate</keyword>
<dbReference type="AlphaFoldDB" id="A0A1J4PZZ1"/>
<evidence type="ECO:0000256" key="6">
    <source>
        <dbReference type="PIRSR" id="PIRSR602129-50"/>
    </source>
</evidence>
<feature type="modified residue" description="N6-(pyridoxal phosphate)lysine" evidence="6">
    <location>
        <position position="282"/>
    </location>
</feature>
<dbReference type="PANTHER" id="PTHR45677">
    <property type="entry name" value="GLUTAMATE DECARBOXYLASE-RELATED"/>
    <property type="match status" value="1"/>
</dbReference>
<dbReference type="GO" id="GO:0008483">
    <property type="term" value="F:transaminase activity"/>
    <property type="evidence" value="ECO:0007669"/>
    <property type="project" value="UniProtKB-KW"/>
</dbReference>
<dbReference type="InterPro" id="IPR015421">
    <property type="entry name" value="PyrdxlP-dep_Trfase_major"/>
</dbReference>
<dbReference type="InterPro" id="IPR015422">
    <property type="entry name" value="PyrdxlP-dep_Trfase_small"/>
</dbReference>
<keyword evidence="5 7" id="KW-0456">Lyase</keyword>
<evidence type="ECO:0000256" key="7">
    <source>
        <dbReference type="RuleBase" id="RU000382"/>
    </source>
</evidence>
<dbReference type="Proteomes" id="UP000034838">
    <property type="component" value="Unassembled WGS sequence"/>
</dbReference>
<keyword evidence="3" id="KW-0210">Decarboxylase</keyword>
<comment type="caution">
    <text evidence="8">The sequence shown here is derived from an EMBL/GenBank/DDBJ whole genome shotgun (WGS) entry which is preliminary data.</text>
</comment>
<dbReference type="InterPro" id="IPR002129">
    <property type="entry name" value="PyrdxlP-dep_de-COase"/>
</dbReference>
<dbReference type="GO" id="GO:0030170">
    <property type="term" value="F:pyridoxal phosphate binding"/>
    <property type="evidence" value="ECO:0007669"/>
    <property type="project" value="InterPro"/>
</dbReference>
<sequence>MPTQPLASGPHGHGALRPLLDTVLDALEQGRKARGGPLPAGGPEATARRIADALGDVLPPEGDPDGLRDLVRLLAESAADPADPLCAGHLHCPPLAVAAAADLAVSALNPSLDSWDQAPGATALEAVVAQALARAAGLADALVTTGGTESNQLALLLAREAGDGSVRLVCGAAAHHSLTRAAWLLGLPDPVLVPTPGGTLEPAALDAALTALPGPLLVAATAGTTDAGLVDPLPEIAALCRARGARLHIDAAYGGGLLFSDRHRAELAGLDAAHTVTLDLHKLGWQPVAAGLLAVADPAELAVLHHRADYLNADDDTEAGHPDLLGRSLRTTRRPDILKAAVTLRTLGRRGLGALVDQVCDLAREFAALVEAHPGFELYDTPVISTVLFRPAGATDAAVAEARRVLLHEGRAVLGRARLDGRLWLKATLLNPRTRPDDLAHLLKLVEGSTPG</sequence>
<protein>
    <submittedName>
        <fullName evidence="8">Aspartate aminotransferase family protein</fullName>
    </submittedName>
</protein>
<dbReference type="EMBL" id="LBDA02000049">
    <property type="protein sequence ID" value="OIK25686.1"/>
    <property type="molecule type" value="Genomic_DNA"/>
</dbReference>
<evidence type="ECO:0000256" key="4">
    <source>
        <dbReference type="ARBA" id="ARBA00022898"/>
    </source>
</evidence>
<organism evidence="8 9">
    <name type="scientific">Streptomyces malaysiense</name>
    <dbReference type="NCBI Taxonomy" id="1428626"/>
    <lineage>
        <taxon>Bacteria</taxon>
        <taxon>Bacillati</taxon>
        <taxon>Actinomycetota</taxon>
        <taxon>Actinomycetes</taxon>
        <taxon>Kitasatosporales</taxon>
        <taxon>Streptomycetaceae</taxon>
        <taxon>Streptomyces</taxon>
    </lineage>
</organism>